<feature type="compositionally biased region" description="Low complexity" evidence="8">
    <location>
        <begin position="61"/>
        <end position="76"/>
    </location>
</feature>
<keyword evidence="3" id="KW-0687">Ribonucleoprotein</keyword>
<accession>A0A0L6VU54</accession>
<dbReference type="InterPro" id="IPR036838">
    <property type="entry name" value="Ribosomal_uS10_dom_sf"/>
</dbReference>
<evidence type="ECO:0000256" key="6">
    <source>
        <dbReference type="ARBA" id="ARBA00057689"/>
    </source>
</evidence>
<evidence type="ECO:0000259" key="9">
    <source>
        <dbReference type="SMART" id="SM01403"/>
    </source>
</evidence>
<evidence type="ECO:0000256" key="3">
    <source>
        <dbReference type="ARBA" id="ARBA00023274"/>
    </source>
</evidence>
<organism evidence="10 11">
    <name type="scientific">Puccinia sorghi</name>
    <dbReference type="NCBI Taxonomy" id="27349"/>
    <lineage>
        <taxon>Eukaryota</taxon>
        <taxon>Fungi</taxon>
        <taxon>Dikarya</taxon>
        <taxon>Basidiomycota</taxon>
        <taxon>Pucciniomycotina</taxon>
        <taxon>Pucciniomycetes</taxon>
        <taxon>Pucciniales</taxon>
        <taxon>Pucciniaceae</taxon>
        <taxon>Puccinia</taxon>
    </lineage>
</organism>
<feature type="compositionally biased region" description="Basic and acidic residues" evidence="8">
    <location>
        <begin position="307"/>
        <end position="317"/>
    </location>
</feature>
<dbReference type="PANTHER" id="PTHR11700">
    <property type="entry name" value="30S RIBOSOMAL PROTEIN S10 FAMILY MEMBER"/>
    <property type="match status" value="1"/>
</dbReference>
<dbReference type="GO" id="GO:0006412">
    <property type="term" value="P:translation"/>
    <property type="evidence" value="ECO:0007669"/>
    <property type="project" value="InterPro"/>
</dbReference>
<keyword evidence="2" id="KW-0689">Ribosomal protein</keyword>
<comment type="similarity">
    <text evidence="1">Belongs to the universal ribosomal protein uS10 family.</text>
</comment>
<keyword evidence="11" id="KW-1185">Reference proteome</keyword>
<feature type="region of interest" description="Disordered" evidence="8">
    <location>
        <begin position="29"/>
        <end position="79"/>
    </location>
</feature>
<evidence type="ECO:0000256" key="8">
    <source>
        <dbReference type="SAM" id="MobiDB-lite"/>
    </source>
</evidence>
<dbReference type="InterPro" id="IPR001848">
    <property type="entry name" value="Ribosomal_uS10"/>
</dbReference>
<dbReference type="GO" id="GO:0005840">
    <property type="term" value="C:ribosome"/>
    <property type="evidence" value="ECO:0007669"/>
    <property type="project" value="UniProtKB-KW"/>
</dbReference>
<feature type="region of interest" description="Disordered" evidence="8">
    <location>
        <begin position="301"/>
        <end position="328"/>
    </location>
</feature>
<evidence type="ECO:0000256" key="5">
    <source>
        <dbReference type="ARBA" id="ARBA00042916"/>
    </source>
</evidence>
<name>A0A0L6VU54_9BASI</name>
<feature type="compositionally biased region" description="Polar residues" evidence="8">
    <location>
        <begin position="36"/>
        <end position="51"/>
    </location>
</feature>
<feature type="domain" description="Small ribosomal subunit protein uS10" evidence="9">
    <location>
        <begin position="114"/>
        <end position="213"/>
    </location>
</feature>
<feature type="compositionally biased region" description="Basic residues" evidence="8">
    <location>
        <begin position="246"/>
        <end position="255"/>
    </location>
</feature>
<evidence type="ECO:0000256" key="4">
    <source>
        <dbReference type="ARBA" id="ARBA00035261"/>
    </source>
</evidence>
<dbReference type="SUPFAM" id="SSF54999">
    <property type="entry name" value="Ribosomal protein S10"/>
    <property type="match status" value="1"/>
</dbReference>
<dbReference type="EMBL" id="LAVV01000621">
    <property type="protein sequence ID" value="KNZ64206.1"/>
    <property type="molecule type" value="Genomic_DNA"/>
</dbReference>
<dbReference type="OrthoDB" id="366214at2759"/>
<dbReference type="GO" id="GO:0003735">
    <property type="term" value="F:structural constituent of ribosome"/>
    <property type="evidence" value="ECO:0007669"/>
    <property type="project" value="InterPro"/>
</dbReference>
<evidence type="ECO:0000256" key="1">
    <source>
        <dbReference type="ARBA" id="ARBA00007102"/>
    </source>
</evidence>
<dbReference type="FunFam" id="3.30.70.600:FF:000003">
    <property type="entry name" value="30S ribosomal protein S10"/>
    <property type="match status" value="1"/>
</dbReference>
<sequence length="328" mass="36761">MLSSSPFRLLRLSSTLPPRAYSVLIPHDHTQVPLPSDQQAQPSEPQKSNSIEDYVTQLAESSPSIGSPIPPTQSTSETKRVIKVPASPSWAMRAHPELYNPPVLKPTHRIHVATLVIEAYNPEKDQLPLVAGFALQAAYHLGIPVTRPAAMPIKTELHTVLRSGFVHKKSQENFWRLTHRRVIKAYDANEEVVNRWINYLRTEAVKGTNVALKAQRFLYRRIGWGKDVEELARRELELEKLEKPKTTRKGRRKKSRAESPPKSVASSAEAEVTQAEAVKALAERLMKEELIPKAEAHEAMLASTGTKEGKKMAELYLKDTTAPSPKDK</sequence>
<reference evidence="10 11" key="1">
    <citation type="submission" date="2015-08" db="EMBL/GenBank/DDBJ databases">
        <title>Next Generation Sequencing and Analysis of the Genome of Puccinia sorghi L Schw, the Causal Agent of Maize Common Rust.</title>
        <authorList>
            <person name="Rochi L."/>
            <person name="Burguener G."/>
            <person name="Darino M."/>
            <person name="Turjanski A."/>
            <person name="Kreff E."/>
            <person name="Dieguez M.J."/>
            <person name="Sacco F."/>
        </authorList>
    </citation>
    <scope>NUCLEOTIDE SEQUENCE [LARGE SCALE GENOMIC DNA]</scope>
    <source>
        <strain evidence="10 11">RO10H11247</strain>
    </source>
</reference>
<proteinExistence type="inferred from homology"/>
<feature type="region of interest" description="Disordered" evidence="8">
    <location>
        <begin position="242"/>
        <end position="272"/>
    </location>
</feature>
<comment type="subunit">
    <text evidence="7">Part of the mitochondrial small ribosomal subunit.</text>
</comment>
<evidence type="ECO:0000313" key="10">
    <source>
        <dbReference type="EMBL" id="KNZ64206.1"/>
    </source>
</evidence>
<gene>
    <name evidence="10" type="ORF">VP01_1055g4</name>
</gene>
<dbReference type="Pfam" id="PF00338">
    <property type="entry name" value="Ribosomal_S10"/>
    <property type="match status" value="1"/>
</dbReference>
<comment type="caution">
    <text evidence="10">The sequence shown here is derived from an EMBL/GenBank/DDBJ whole genome shotgun (WGS) entry which is preliminary data.</text>
</comment>
<evidence type="ECO:0000256" key="2">
    <source>
        <dbReference type="ARBA" id="ARBA00022980"/>
    </source>
</evidence>
<dbReference type="HAMAP" id="MF_00508">
    <property type="entry name" value="Ribosomal_uS10"/>
    <property type="match status" value="1"/>
</dbReference>
<dbReference type="AlphaFoldDB" id="A0A0L6VU54"/>
<dbReference type="STRING" id="27349.A0A0L6VU54"/>
<comment type="function">
    <text evidence="6">Involved in mitochondrial genome encoded proteins translation. Involved in the binding of tRNA to the ribosomes.</text>
</comment>
<protein>
    <recommendedName>
        <fullName evidence="4">Small ribosomal subunit protein uS10m</fullName>
    </recommendedName>
    <alternativeName>
        <fullName evidence="5">37S ribosomal protein S10, mitochondrial</fullName>
    </alternativeName>
</protein>
<dbReference type="Gene3D" id="3.30.70.600">
    <property type="entry name" value="Ribosomal protein S10 domain"/>
    <property type="match status" value="1"/>
</dbReference>
<dbReference type="Proteomes" id="UP000037035">
    <property type="component" value="Unassembled WGS sequence"/>
</dbReference>
<dbReference type="SMART" id="SM01403">
    <property type="entry name" value="Ribosomal_S10"/>
    <property type="match status" value="1"/>
</dbReference>
<dbReference type="GO" id="GO:1990904">
    <property type="term" value="C:ribonucleoprotein complex"/>
    <property type="evidence" value="ECO:0007669"/>
    <property type="project" value="UniProtKB-KW"/>
</dbReference>
<evidence type="ECO:0000256" key="7">
    <source>
        <dbReference type="ARBA" id="ARBA00065857"/>
    </source>
</evidence>
<dbReference type="InterPro" id="IPR027486">
    <property type="entry name" value="Ribosomal_uS10_dom"/>
</dbReference>
<evidence type="ECO:0000313" key="11">
    <source>
        <dbReference type="Proteomes" id="UP000037035"/>
    </source>
</evidence>
<dbReference type="VEuPathDB" id="FungiDB:VP01_1055g4"/>